<dbReference type="InterPro" id="IPR003587">
    <property type="entry name" value="Hint_dom_N"/>
</dbReference>
<evidence type="ECO:0000256" key="1">
    <source>
        <dbReference type="SAM" id="Phobius"/>
    </source>
</evidence>
<dbReference type="Proteomes" id="UP001500552">
    <property type="component" value="Unassembled WGS sequence"/>
</dbReference>
<dbReference type="CDD" id="cd00081">
    <property type="entry name" value="Hint"/>
    <property type="match status" value="1"/>
</dbReference>
<dbReference type="RefSeq" id="WP_345158865.1">
    <property type="nucleotide sequence ID" value="NZ_BAABHC010000011.1"/>
</dbReference>
<accession>A0ABP8LNY5</accession>
<name>A0ABP8LNY5_9BACT</name>
<comment type="caution">
    <text evidence="3">The sequence shown here is derived from an EMBL/GenBank/DDBJ whole genome shotgun (WGS) entry which is preliminary data.</text>
</comment>
<keyword evidence="1" id="KW-1133">Transmembrane helix</keyword>
<keyword evidence="1" id="KW-0472">Membrane</keyword>
<sequence length="349" mass="38667">MCTEIHKLVYVIFDKIRESVLLRICVLAVGLAAVAAPDSFGQEEAAPLTLEDYKKFTSYKMEKPEEETYAKIEGTYILDREAKPYVFNYSDGIERKIYFYKMLKGAAREEVGTMAIYATPKSGKMIKVCIPGAKADKKVWDYYIDELKLNGEQEKGFLSTLAFVLSREYSREHANAGKGTSTVAKEDGDYDFCFPAGALVALADGSARPIEQVKAGDKVVAFDAASQSRRGTTVTAVQAHYKEAGIGITKLVLLPTEEVYASAGAWAPAAPIEIEATGNHPLYTKEGRKEMRQIAEGDILYHFDSSRHGFREYKVVAKIEQDGQLVKRVYNLETEAGSYLVNGTVVLDK</sequence>
<evidence type="ECO:0000259" key="2">
    <source>
        <dbReference type="SMART" id="SM00306"/>
    </source>
</evidence>
<feature type="domain" description="Hint" evidence="2">
    <location>
        <begin position="191"/>
        <end position="304"/>
    </location>
</feature>
<dbReference type="Gene3D" id="2.170.16.10">
    <property type="entry name" value="Hedgehog/Intein (Hint) domain"/>
    <property type="match status" value="1"/>
</dbReference>
<dbReference type="EMBL" id="BAABHC010000011">
    <property type="protein sequence ID" value="GAA4432413.1"/>
    <property type="molecule type" value="Genomic_DNA"/>
</dbReference>
<evidence type="ECO:0000313" key="3">
    <source>
        <dbReference type="EMBL" id="GAA4432413.1"/>
    </source>
</evidence>
<gene>
    <name evidence="3" type="ORF">GCM10023188_20950</name>
</gene>
<dbReference type="SMART" id="SM00306">
    <property type="entry name" value="HintN"/>
    <property type="match status" value="1"/>
</dbReference>
<organism evidence="3 4">
    <name type="scientific">Pontibacter saemangeumensis</name>
    <dbReference type="NCBI Taxonomy" id="1084525"/>
    <lineage>
        <taxon>Bacteria</taxon>
        <taxon>Pseudomonadati</taxon>
        <taxon>Bacteroidota</taxon>
        <taxon>Cytophagia</taxon>
        <taxon>Cytophagales</taxon>
        <taxon>Hymenobacteraceae</taxon>
        <taxon>Pontibacter</taxon>
    </lineage>
</organism>
<dbReference type="InterPro" id="IPR036844">
    <property type="entry name" value="Hint_dom_sf"/>
</dbReference>
<feature type="transmembrane region" description="Helical" evidence="1">
    <location>
        <begin position="20"/>
        <end position="37"/>
    </location>
</feature>
<dbReference type="SUPFAM" id="SSF51294">
    <property type="entry name" value="Hedgehog/intein (Hint) domain"/>
    <property type="match status" value="1"/>
</dbReference>
<dbReference type="InterPro" id="IPR006141">
    <property type="entry name" value="Intein_N"/>
</dbReference>
<proteinExistence type="predicted"/>
<evidence type="ECO:0000313" key="4">
    <source>
        <dbReference type="Proteomes" id="UP001500552"/>
    </source>
</evidence>
<dbReference type="PROSITE" id="PS50817">
    <property type="entry name" value="INTEIN_N_TER"/>
    <property type="match status" value="1"/>
</dbReference>
<keyword evidence="4" id="KW-1185">Reference proteome</keyword>
<protein>
    <recommendedName>
        <fullName evidence="2">Hint domain-containing protein</fullName>
    </recommendedName>
</protein>
<reference evidence="4" key="1">
    <citation type="journal article" date="2019" name="Int. J. Syst. Evol. Microbiol.">
        <title>The Global Catalogue of Microorganisms (GCM) 10K type strain sequencing project: providing services to taxonomists for standard genome sequencing and annotation.</title>
        <authorList>
            <consortium name="The Broad Institute Genomics Platform"/>
            <consortium name="The Broad Institute Genome Sequencing Center for Infectious Disease"/>
            <person name="Wu L."/>
            <person name="Ma J."/>
        </authorList>
    </citation>
    <scope>NUCLEOTIDE SEQUENCE [LARGE SCALE GENOMIC DNA]</scope>
    <source>
        <strain evidence="4">JCM 17926</strain>
    </source>
</reference>
<keyword evidence="1" id="KW-0812">Transmembrane</keyword>